<dbReference type="InterPro" id="IPR044865">
    <property type="entry name" value="MRH_dom"/>
</dbReference>
<dbReference type="InterPro" id="IPR036607">
    <property type="entry name" value="PRKCSH"/>
</dbReference>
<keyword evidence="1" id="KW-0732">Signal</keyword>
<dbReference type="OMA" id="NARHEFT"/>
<dbReference type="eggNOG" id="KOG2397">
    <property type="taxonomic scope" value="Eukaryota"/>
</dbReference>
<feature type="domain" description="MRH" evidence="3">
    <location>
        <begin position="44"/>
        <end position="136"/>
    </location>
</feature>
<dbReference type="KEGG" id="mpp:MICPUCDRAFT_7713"/>
<dbReference type="RefSeq" id="XP_003058468.1">
    <property type="nucleotide sequence ID" value="XM_003058422.1"/>
</dbReference>
<evidence type="ECO:0000256" key="1">
    <source>
        <dbReference type="ARBA" id="ARBA00022729"/>
    </source>
</evidence>
<dbReference type="InterPro" id="IPR009011">
    <property type="entry name" value="Man6P_isomerase_rcpt-bd_dom_sf"/>
</dbReference>
<dbReference type="Pfam" id="PF13015">
    <property type="entry name" value="PRKCSH_1"/>
    <property type="match status" value="1"/>
</dbReference>
<keyword evidence="2" id="KW-1015">Disulfide bond</keyword>
<dbReference type="PROSITE" id="PS51914">
    <property type="entry name" value="MRH"/>
    <property type="match status" value="1"/>
</dbReference>
<dbReference type="EMBL" id="GG663739">
    <property type="protein sequence ID" value="EEH56923.1"/>
    <property type="molecule type" value="Genomic_DNA"/>
</dbReference>
<gene>
    <name evidence="4" type="ORF">MICPUCDRAFT_7713</name>
</gene>
<organism evidence="5">
    <name type="scientific">Micromonas pusilla (strain CCMP1545)</name>
    <name type="common">Picoplanktonic green alga</name>
    <dbReference type="NCBI Taxonomy" id="564608"/>
    <lineage>
        <taxon>Eukaryota</taxon>
        <taxon>Viridiplantae</taxon>
        <taxon>Chlorophyta</taxon>
        <taxon>Mamiellophyceae</taxon>
        <taxon>Mamiellales</taxon>
        <taxon>Mamiellaceae</taxon>
        <taxon>Micromonas</taxon>
    </lineage>
</organism>
<dbReference type="GeneID" id="9683907"/>
<dbReference type="Gene3D" id="2.70.130.10">
    <property type="entry name" value="Mannose-6-phosphate receptor binding domain"/>
    <property type="match status" value="1"/>
</dbReference>
<evidence type="ECO:0000313" key="4">
    <source>
        <dbReference type="EMBL" id="EEH56923.1"/>
    </source>
</evidence>
<dbReference type="GO" id="GO:0017177">
    <property type="term" value="C:glucosidase II complex"/>
    <property type="evidence" value="ECO:0007669"/>
    <property type="project" value="TreeGrafter"/>
</dbReference>
<reference evidence="4 5" key="1">
    <citation type="journal article" date="2009" name="Science">
        <title>Green evolution and dynamic adaptations revealed by genomes of the marine picoeukaryotes Micromonas.</title>
        <authorList>
            <person name="Worden A.Z."/>
            <person name="Lee J.H."/>
            <person name="Mock T."/>
            <person name="Rouze P."/>
            <person name="Simmons M.P."/>
            <person name="Aerts A.L."/>
            <person name="Allen A.E."/>
            <person name="Cuvelier M.L."/>
            <person name="Derelle E."/>
            <person name="Everett M.V."/>
            <person name="Foulon E."/>
            <person name="Grimwood J."/>
            <person name="Gundlach H."/>
            <person name="Henrissat B."/>
            <person name="Napoli C."/>
            <person name="McDonald S.M."/>
            <person name="Parker M.S."/>
            <person name="Rombauts S."/>
            <person name="Salamov A."/>
            <person name="Von Dassow P."/>
            <person name="Badger J.H."/>
            <person name="Coutinho P.M."/>
            <person name="Demir E."/>
            <person name="Dubchak I."/>
            <person name="Gentemann C."/>
            <person name="Eikrem W."/>
            <person name="Gready J.E."/>
            <person name="John U."/>
            <person name="Lanier W."/>
            <person name="Lindquist E.A."/>
            <person name="Lucas S."/>
            <person name="Mayer K.F."/>
            <person name="Moreau H."/>
            <person name="Not F."/>
            <person name="Otillar R."/>
            <person name="Panaud O."/>
            <person name="Pangilinan J."/>
            <person name="Paulsen I."/>
            <person name="Piegu B."/>
            <person name="Poliakov A."/>
            <person name="Robbens S."/>
            <person name="Schmutz J."/>
            <person name="Toulza E."/>
            <person name="Wyss T."/>
            <person name="Zelensky A."/>
            <person name="Zhou K."/>
            <person name="Armbrust E.V."/>
            <person name="Bhattacharya D."/>
            <person name="Goodenough U.W."/>
            <person name="Van de Peer Y."/>
            <person name="Grigoriev I.V."/>
        </authorList>
    </citation>
    <scope>NUCLEOTIDE SEQUENCE [LARGE SCALE GENOMIC DNA]</scope>
    <source>
        <strain evidence="4 5">CCMP1545</strain>
    </source>
</reference>
<proteinExistence type="predicted"/>
<feature type="non-terminal residue" evidence="4">
    <location>
        <position position="1"/>
    </location>
</feature>
<dbReference type="SUPFAM" id="SSF50911">
    <property type="entry name" value="Mannose 6-phosphate receptor domain"/>
    <property type="match status" value="1"/>
</dbReference>
<evidence type="ECO:0000256" key="2">
    <source>
        <dbReference type="ARBA" id="ARBA00023157"/>
    </source>
</evidence>
<name>C1MTD3_MICPC</name>
<dbReference type="STRING" id="564608.C1MTD3"/>
<keyword evidence="5" id="KW-1185">Reference proteome</keyword>
<dbReference type="OrthoDB" id="28322at2759"/>
<dbReference type="Proteomes" id="UP000001876">
    <property type="component" value="Unassembled WGS sequence"/>
</dbReference>
<sequence length="145" mass="16045">ANRLRDAWSADATALRETEDALRENEARLTRFMGEDDEYAYMVGECYEAKVDKYVYEACPFGKASQDSTSLGTMQDIDRASPRTFKFTGGEGCWNGPARSLTATARCGAENKLAEVIETSRCEYVATLVTPAACAEDEERAAREE</sequence>
<dbReference type="GO" id="GO:0006491">
    <property type="term" value="P:N-glycan processing"/>
    <property type="evidence" value="ECO:0007669"/>
    <property type="project" value="TreeGrafter"/>
</dbReference>
<evidence type="ECO:0000313" key="5">
    <source>
        <dbReference type="Proteomes" id="UP000001876"/>
    </source>
</evidence>
<dbReference type="AlphaFoldDB" id="C1MTD3"/>
<feature type="non-terminal residue" evidence="4">
    <location>
        <position position="145"/>
    </location>
</feature>
<evidence type="ECO:0000259" key="3">
    <source>
        <dbReference type="PROSITE" id="PS51914"/>
    </source>
</evidence>
<dbReference type="InterPro" id="IPR039794">
    <property type="entry name" value="Gtb1-like"/>
</dbReference>
<dbReference type="PANTHER" id="PTHR12630:SF17">
    <property type="entry name" value="EXPRESSED PROTEIN"/>
    <property type="match status" value="1"/>
</dbReference>
<accession>C1MTD3</accession>
<protein>
    <submittedName>
        <fullName evidence="4">Predicted protein</fullName>
    </submittedName>
</protein>
<dbReference type="PANTHER" id="PTHR12630">
    <property type="entry name" value="N-LINKED OLIGOSACCHARIDE PROCESSING"/>
    <property type="match status" value="1"/>
</dbReference>